<dbReference type="InterPro" id="IPR000073">
    <property type="entry name" value="AB_hydrolase_1"/>
</dbReference>
<name>A0ABM7VSI3_9ENTR</name>
<dbReference type="InterPro" id="IPR029058">
    <property type="entry name" value="AB_hydrolase_fold"/>
</dbReference>
<dbReference type="NCBIfam" id="TIGR03695">
    <property type="entry name" value="menH_SHCHC"/>
    <property type="match status" value="1"/>
</dbReference>
<comment type="pathway">
    <text evidence="3">Quinol/quinone metabolism; 1,4-dihydroxy-2-naphthoate biosynthesis; 1,4-dihydroxy-2-naphthoate from chorismate: step 3/7.</text>
</comment>
<comment type="pathway">
    <text evidence="3">Quinol/quinone metabolism; menaquinone biosynthesis.</text>
</comment>
<evidence type="ECO:0000256" key="2">
    <source>
        <dbReference type="ARBA" id="ARBA00023239"/>
    </source>
</evidence>
<evidence type="ECO:0000313" key="7">
    <source>
        <dbReference type="Proteomes" id="UP001320460"/>
    </source>
</evidence>
<comment type="subunit">
    <text evidence="3">Monomer.</text>
</comment>
<protein>
    <recommendedName>
        <fullName evidence="3 4">2-succinyl-6-hydroxy-2,4-cyclohexadiene-1-carboxylate synthase</fullName>
        <shortName evidence="3">SHCHC synthase</shortName>
        <ecNumber evidence="3 4">4.2.99.20</ecNumber>
    </recommendedName>
</protein>
<sequence>MILHARAMPGEPQKPWLIFLHGFSGDSREWLPVGERFTACSRLYIDLPGHGGSAESMVTSFEQLNDALCDTLCSYNILSYWLIGYSLGGRVAMHFACSQPKGVLGVIVEGGHPGLTDEAARQERLISDRQWAQRFRAQPLVGVFNDWYQQQVFASLSDEQRQRLVALRSQNNGPALAAMLEATSLAVQPDLRAALRNAPFPFHYLCGEFDSKFRTLAADVSANCHVIVDAGHNAHRERPDSVANCLAQILRLDIKGIL</sequence>
<dbReference type="SUPFAM" id="SSF53474">
    <property type="entry name" value="alpha/beta-Hydrolases"/>
    <property type="match status" value="1"/>
</dbReference>
<evidence type="ECO:0000256" key="1">
    <source>
        <dbReference type="ARBA" id="ARBA00022428"/>
    </source>
</evidence>
<dbReference type="Pfam" id="PF12697">
    <property type="entry name" value="Abhydrolase_6"/>
    <property type="match status" value="1"/>
</dbReference>
<dbReference type="Gene3D" id="3.40.50.1820">
    <property type="entry name" value="alpha/beta hydrolase"/>
    <property type="match status" value="1"/>
</dbReference>
<proteinExistence type="inferred from homology"/>
<comment type="similarity">
    <text evidence="3">Belongs to the AB hydrolase superfamily. MenH family.</text>
</comment>
<evidence type="ECO:0000259" key="5">
    <source>
        <dbReference type="Pfam" id="PF12697"/>
    </source>
</evidence>
<feature type="domain" description="AB hydrolase-1" evidence="5">
    <location>
        <begin position="17"/>
        <end position="243"/>
    </location>
</feature>
<comment type="catalytic activity">
    <reaction evidence="3">
        <text>5-enolpyruvoyl-6-hydroxy-2-succinyl-cyclohex-3-ene-1-carboxylate = (1R,6R)-6-hydroxy-2-succinyl-cyclohexa-2,4-diene-1-carboxylate + pyruvate</text>
        <dbReference type="Rhea" id="RHEA:25597"/>
        <dbReference type="ChEBI" id="CHEBI:15361"/>
        <dbReference type="ChEBI" id="CHEBI:58689"/>
        <dbReference type="ChEBI" id="CHEBI:58818"/>
        <dbReference type="EC" id="4.2.99.20"/>
    </reaction>
</comment>
<evidence type="ECO:0000256" key="4">
    <source>
        <dbReference type="NCBIfam" id="TIGR03695"/>
    </source>
</evidence>
<dbReference type="EC" id="4.2.99.20" evidence="3 4"/>
<dbReference type="PANTHER" id="PTHR42916">
    <property type="entry name" value="2-SUCCINYL-5-ENOLPYRUVYL-6-HYDROXY-3-CYCLOHEXENE-1-CARBOXYLATE SYNTHASE"/>
    <property type="match status" value="1"/>
</dbReference>
<dbReference type="HAMAP" id="MF_01660">
    <property type="entry name" value="MenH"/>
    <property type="match status" value="1"/>
</dbReference>
<reference evidence="6 7" key="1">
    <citation type="submission" date="2021-12" db="EMBL/GenBank/DDBJ databases">
        <title>Complete genome sequence of Phytobacter diazotrophicus TA9734.</title>
        <authorList>
            <person name="Kubota H."/>
            <person name="Nakayama Y."/>
            <person name="Ariyoshi T."/>
        </authorList>
    </citation>
    <scope>NUCLEOTIDE SEQUENCE [LARGE SCALE GENOMIC DNA]</scope>
    <source>
        <strain evidence="6 7">TA9734</strain>
    </source>
</reference>
<dbReference type="NCBIfam" id="NF008340">
    <property type="entry name" value="PRK11126.1"/>
    <property type="match status" value="1"/>
</dbReference>
<dbReference type="EMBL" id="AP025334">
    <property type="protein sequence ID" value="BDD50047.1"/>
    <property type="molecule type" value="Genomic_DNA"/>
</dbReference>
<accession>A0ABM7VSI3</accession>
<evidence type="ECO:0000256" key="3">
    <source>
        <dbReference type="HAMAP-Rule" id="MF_01660"/>
    </source>
</evidence>
<organism evidence="6 7">
    <name type="scientific">Phytobacter diazotrophicus</name>
    <dbReference type="NCBI Taxonomy" id="395631"/>
    <lineage>
        <taxon>Bacteria</taxon>
        <taxon>Pseudomonadati</taxon>
        <taxon>Pseudomonadota</taxon>
        <taxon>Gammaproteobacteria</taxon>
        <taxon>Enterobacterales</taxon>
        <taxon>Enterobacteriaceae</taxon>
        <taxon>Phytobacter</taxon>
    </lineage>
</organism>
<dbReference type="Proteomes" id="UP001320460">
    <property type="component" value="Chromosome"/>
</dbReference>
<dbReference type="InterPro" id="IPR022485">
    <property type="entry name" value="SHCHC_synthase_MenH"/>
</dbReference>
<dbReference type="PANTHER" id="PTHR42916:SF1">
    <property type="entry name" value="PROTEIN PHYLLO, CHLOROPLASTIC"/>
    <property type="match status" value="1"/>
</dbReference>
<keyword evidence="2 3" id="KW-0456">Lyase</keyword>
<gene>
    <name evidence="3 6" type="primary">menH</name>
    <name evidence="6" type="ORF">PDTA9734_15340</name>
</gene>
<keyword evidence="7" id="KW-1185">Reference proteome</keyword>
<evidence type="ECO:0000313" key="6">
    <source>
        <dbReference type="EMBL" id="BDD50047.1"/>
    </source>
</evidence>
<keyword evidence="1 3" id="KW-0474">Menaquinone biosynthesis</keyword>
<dbReference type="RefSeq" id="WP_039079904.1">
    <property type="nucleotide sequence ID" value="NZ_AP025334.1"/>
</dbReference>
<comment type="function">
    <text evidence="3">Catalyzes a proton abstraction reaction that results in 2,5-elimination of pyruvate from 2-succinyl-5-enolpyruvyl-6-hydroxy-3-cyclohexene-1-carboxylate (SEPHCHC) and the formation of 2-succinyl-6-hydroxy-2,4-cyclohexadiene-1-carboxylate (SHCHC).</text>
</comment>